<dbReference type="InterPro" id="IPR033985">
    <property type="entry name" value="SusD-like_N"/>
</dbReference>
<organism evidence="8 9">
    <name type="scientific">Sphingobacterium suaedae</name>
    <dbReference type="NCBI Taxonomy" id="1686402"/>
    <lineage>
        <taxon>Bacteria</taxon>
        <taxon>Pseudomonadati</taxon>
        <taxon>Bacteroidota</taxon>
        <taxon>Sphingobacteriia</taxon>
        <taxon>Sphingobacteriales</taxon>
        <taxon>Sphingobacteriaceae</taxon>
        <taxon>Sphingobacterium</taxon>
    </lineage>
</organism>
<evidence type="ECO:0000259" key="6">
    <source>
        <dbReference type="Pfam" id="PF07980"/>
    </source>
</evidence>
<evidence type="ECO:0000256" key="3">
    <source>
        <dbReference type="ARBA" id="ARBA00022729"/>
    </source>
</evidence>
<dbReference type="InterPro" id="IPR011990">
    <property type="entry name" value="TPR-like_helical_dom_sf"/>
</dbReference>
<comment type="caution">
    <text evidence="8">The sequence shown here is derived from an EMBL/GenBank/DDBJ whole genome shotgun (WGS) entry which is preliminary data.</text>
</comment>
<evidence type="ECO:0000256" key="1">
    <source>
        <dbReference type="ARBA" id="ARBA00004442"/>
    </source>
</evidence>
<dbReference type="Gene3D" id="1.25.40.390">
    <property type="match status" value="1"/>
</dbReference>
<dbReference type="InterPro" id="IPR012944">
    <property type="entry name" value="SusD_RagB_dom"/>
</dbReference>
<gene>
    <name evidence="8" type="ORF">ACFSR5_02930</name>
</gene>
<dbReference type="EMBL" id="JBHULR010000002">
    <property type="protein sequence ID" value="MFD2546596.1"/>
    <property type="molecule type" value="Genomic_DNA"/>
</dbReference>
<dbReference type="RefSeq" id="WP_380900539.1">
    <property type="nucleotide sequence ID" value="NZ_JBHUEG010000003.1"/>
</dbReference>
<dbReference type="PROSITE" id="PS51257">
    <property type="entry name" value="PROKAR_LIPOPROTEIN"/>
    <property type="match status" value="1"/>
</dbReference>
<keyword evidence="9" id="KW-1185">Reference proteome</keyword>
<sequence>MKNILKKRLYILTAISLGLASCEKFLDTDSPSNFTQETIYANLSDATKGVNSIYALFNQDAFTSRLSNSFIPNTDVEVGGVGASPDNSRRDIWSMEATDANGDIRTVWNNAYNAINRANLAIEGIEQSAIADNPDMKQLLGEAKTLRAMWYYWLVNYWGDVPFKLTPTRGGDNLYIPRTGRDTILSTLINDLISIEGSMKPASQLTYGVETINQEFTQGFIARLALCRGGYWLYPDMVMRRKEDYRDYYEIAKTYADKVINDHGRSLNARFSEVFDSQSRWEVDSETDVLFEVAFAPGFGDVGWNIGVAVDAGSHPYGSGGSYMPLNPSYVYSFDTLDTRLFKTASFIKYNANLEQATISATGIGIGKWSRLLMPTPSGSGSAKGTGINWPIMRLSDVMLMYAESENELNGPTAEAQEALKKVRTRAFPESAKADKVDQYIATVSASKAAFFEAIVNERAWELGGECIRHYDLIRWNLFGKKIAETRKKLIDIGENTFNGAGPYAGLPASLYYRLKADKTIEWFGGVFQQVTTPPPIKDSPGKGDNPNGFTRINWLSALYNDKEARPADYILRSWRGYTDDTGESPAPYILPLHGSTVTTSMGSLRNEGYNF</sequence>
<evidence type="ECO:0000313" key="9">
    <source>
        <dbReference type="Proteomes" id="UP001597545"/>
    </source>
</evidence>
<evidence type="ECO:0000259" key="7">
    <source>
        <dbReference type="Pfam" id="PF14322"/>
    </source>
</evidence>
<comment type="subcellular location">
    <subcellularLocation>
        <location evidence="1">Cell outer membrane</location>
    </subcellularLocation>
</comment>
<dbReference type="SUPFAM" id="SSF48452">
    <property type="entry name" value="TPR-like"/>
    <property type="match status" value="1"/>
</dbReference>
<comment type="similarity">
    <text evidence="2">Belongs to the SusD family.</text>
</comment>
<accession>A0ABW5KCD9</accession>
<feature type="domain" description="SusD-like N-terminal" evidence="7">
    <location>
        <begin position="24"/>
        <end position="183"/>
    </location>
</feature>
<evidence type="ECO:0000256" key="5">
    <source>
        <dbReference type="ARBA" id="ARBA00023237"/>
    </source>
</evidence>
<name>A0ABW5KCD9_9SPHI</name>
<dbReference type="Pfam" id="PF07980">
    <property type="entry name" value="SusD_RagB"/>
    <property type="match status" value="1"/>
</dbReference>
<evidence type="ECO:0000256" key="4">
    <source>
        <dbReference type="ARBA" id="ARBA00023136"/>
    </source>
</evidence>
<evidence type="ECO:0000256" key="2">
    <source>
        <dbReference type="ARBA" id="ARBA00006275"/>
    </source>
</evidence>
<dbReference type="Pfam" id="PF14322">
    <property type="entry name" value="SusD-like_3"/>
    <property type="match status" value="1"/>
</dbReference>
<keyword evidence="3" id="KW-0732">Signal</keyword>
<evidence type="ECO:0000313" key="8">
    <source>
        <dbReference type="EMBL" id="MFD2546596.1"/>
    </source>
</evidence>
<feature type="domain" description="RagB/SusD" evidence="6">
    <location>
        <begin position="356"/>
        <end position="488"/>
    </location>
</feature>
<reference evidence="9" key="1">
    <citation type="journal article" date="2019" name="Int. J. Syst. Evol. Microbiol.">
        <title>The Global Catalogue of Microorganisms (GCM) 10K type strain sequencing project: providing services to taxonomists for standard genome sequencing and annotation.</title>
        <authorList>
            <consortium name="The Broad Institute Genomics Platform"/>
            <consortium name="The Broad Institute Genome Sequencing Center for Infectious Disease"/>
            <person name="Wu L."/>
            <person name="Ma J."/>
        </authorList>
    </citation>
    <scope>NUCLEOTIDE SEQUENCE [LARGE SCALE GENOMIC DNA]</scope>
    <source>
        <strain evidence="9">KCTC 42662</strain>
    </source>
</reference>
<keyword evidence="4" id="KW-0472">Membrane</keyword>
<keyword evidence="5" id="KW-0998">Cell outer membrane</keyword>
<protein>
    <submittedName>
        <fullName evidence="8">RagB/SusD family nutrient uptake outer membrane protein</fullName>
    </submittedName>
</protein>
<proteinExistence type="inferred from homology"/>
<dbReference type="Proteomes" id="UP001597545">
    <property type="component" value="Unassembled WGS sequence"/>
</dbReference>